<reference evidence="3" key="1">
    <citation type="journal article" date="2024" name="Syst. Appl. Microbiol.">
        <title>First single-strain enrichments of Electrothrix cable bacteria, description of E. aestuarii sp. nov. and E. rattekaaiensis sp. nov., and proposal of a cable bacteria taxonomy following the rules of the SeqCode.</title>
        <authorList>
            <person name="Plum-Jensen L.E."/>
            <person name="Schramm A."/>
            <person name="Marshall I.P.G."/>
        </authorList>
    </citation>
    <scope>NUCLEOTIDE SEQUENCE</scope>
    <source>
        <strain evidence="3">Rat1</strain>
    </source>
</reference>
<protein>
    <submittedName>
        <fullName evidence="3">Cytochrome P460 family protein</fullName>
    </submittedName>
</protein>
<dbReference type="InterPro" id="IPR038142">
    <property type="entry name" value="Cytochrome_P460_sp"/>
</dbReference>
<gene>
    <name evidence="3" type="ORF">Q3M24_09930</name>
</gene>
<name>A0AAU8M0G7_9BACT</name>
<keyword evidence="1" id="KW-0732">Signal</keyword>
<reference evidence="3" key="2">
    <citation type="submission" date="2024-06" db="EMBL/GenBank/DDBJ databases">
        <authorList>
            <person name="Plum-Jensen L.E."/>
            <person name="Schramm A."/>
            <person name="Marshall I.P.G."/>
        </authorList>
    </citation>
    <scope>NUCLEOTIDE SEQUENCE</scope>
    <source>
        <strain evidence="3">Rat1</strain>
    </source>
</reference>
<dbReference type="KEGG" id="eaj:Q3M24_09930"/>
<feature type="domain" description="Cytochrome P460" evidence="2">
    <location>
        <begin position="99"/>
        <end position="159"/>
    </location>
</feature>
<dbReference type="CDD" id="cd20716">
    <property type="entry name" value="cyt_P460_fam"/>
    <property type="match status" value="1"/>
</dbReference>
<sequence length="164" mass="18365">MSKKKISACFLGVVMLGNVLAAQGEETVEMPKPEGEAVWKYISQENPFNEWTIWEDHQGTDGPDSSFSPSHKLYVNKQAVDSKSVPLNNESMAVSYIRSPADEPQAIVVMYKVKGYNPTAGDWFWARYSLTGEVEDSGKIPRCIACHTKKAADNDYIITHKFDK</sequence>
<dbReference type="Gene3D" id="3.50.70.20">
    <property type="entry name" value="Cytochrome P460"/>
    <property type="match status" value="1"/>
</dbReference>
<dbReference type="InterPro" id="IPR032033">
    <property type="entry name" value="Cytochrome_P460"/>
</dbReference>
<dbReference type="AlphaFoldDB" id="A0AAU8M0G7"/>
<evidence type="ECO:0000313" key="3">
    <source>
        <dbReference type="EMBL" id="XCN75028.1"/>
    </source>
</evidence>
<evidence type="ECO:0000256" key="1">
    <source>
        <dbReference type="SAM" id="SignalP"/>
    </source>
</evidence>
<accession>A0AAU8M0G7</accession>
<feature type="signal peptide" evidence="1">
    <location>
        <begin position="1"/>
        <end position="21"/>
    </location>
</feature>
<dbReference type="Pfam" id="PF16694">
    <property type="entry name" value="Cytochrome_P460"/>
    <property type="match status" value="1"/>
</dbReference>
<feature type="chain" id="PRO_5043885432" evidence="1">
    <location>
        <begin position="22"/>
        <end position="164"/>
    </location>
</feature>
<dbReference type="EMBL" id="CP159373">
    <property type="protein sequence ID" value="XCN75028.1"/>
    <property type="molecule type" value="Genomic_DNA"/>
</dbReference>
<organism evidence="3">
    <name type="scientific">Candidatus Electrothrix aestuarii</name>
    <dbReference type="NCBI Taxonomy" id="3062594"/>
    <lineage>
        <taxon>Bacteria</taxon>
        <taxon>Pseudomonadati</taxon>
        <taxon>Thermodesulfobacteriota</taxon>
        <taxon>Desulfobulbia</taxon>
        <taxon>Desulfobulbales</taxon>
        <taxon>Desulfobulbaceae</taxon>
        <taxon>Candidatus Electrothrix</taxon>
    </lineage>
</organism>
<proteinExistence type="predicted"/>
<evidence type="ECO:0000259" key="2">
    <source>
        <dbReference type="Pfam" id="PF16694"/>
    </source>
</evidence>